<gene>
    <name evidence="3" type="ORF">I6N96_10925</name>
</gene>
<protein>
    <recommendedName>
        <fullName evidence="5">DUF5067 domain-containing protein</fullName>
    </recommendedName>
</protein>
<feature type="signal peptide" evidence="2">
    <location>
        <begin position="1"/>
        <end position="25"/>
    </location>
</feature>
<proteinExistence type="predicted"/>
<evidence type="ECO:0000256" key="1">
    <source>
        <dbReference type="SAM" id="MobiDB-lite"/>
    </source>
</evidence>
<keyword evidence="2" id="KW-0732">Signal</keyword>
<sequence length="212" mass="23498">MKKISMGLLAVGVLFFLASCGSEEAIEKMGSATEETTSESEILSVSSESSEEIGVTEEDVLQKVIDQSFSDEEQGYTVTVQEMVTNIPGKREGDNYEGELFGVAIKVLVASTEKKLSSNFRGDFKLQVGNEVVKPLSYFSYFSEYAEEQEWKQLDSSVRSGETKEGWIIFALNIAEMDTPLTFRCDRSEIPVTVIGGDDYTIPAEEFSIELK</sequence>
<evidence type="ECO:0000313" key="3">
    <source>
        <dbReference type="EMBL" id="MBP1046779.1"/>
    </source>
</evidence>
<keyword evidence="4" id="KW-1185">Reference proteome</keyword>
<name>A0ABS4CLX4_9ENTE</name>
<dbReference type="EMBL" id="JAEDXU010000005">
    <property type="protein sequence ID" value="MBP1046779.1"/>
    <property type="molecule type" value="Genomic_DNA"/>
</dbReference>
<accession>A0ABS4CLX4</accession>
<dbReference type="Proteomes" id="UP000673375">
    <property type="component" value="Unassembled WGS sequence"/>
</dbReference>
<organism evidence="3 4">
    <name type="scientific">Enterococcus larvae</name>
    <dbReference type="NCBI Taxonomy" id="2794352"/>
    <lineage>
        <taxon>Bacteria</taxon>
        <taxon>Bacillati</taxon>
        <taxon>Bacillota</taxon>
        <taxon>Bacilli</taxon>
        <taxon>Lactobacillales</taxon>
        <taxon>Enterococcaceae</taxon>
        <taxon>Enterococcus</taxon>
    </lineage>
</organism>
<comment type="caution">
    <text evidence="3">The sequence shown here is derived from an EMBL/GenBank/DDBJ whole genome shotgun (WGS) entry which is preliminary data.</text>
</comment>
<dbReference type="PROSITE" id="PS51257">
    <property type="entry name" value="PROKAR_LIPOPROTEIN"/>
    <property type="match status" value="1"/>
</dbReference>
<dbReference type="RefSeq" id="WP_209557579.1">
    <property type="nucleotide sequence ID" value="NZ_JAEDXU010000005.1"/>
</dbReference>
<evidence type="ECO:0000256" key="2">
    <source>
        <dbReference type="SAM" id="SignalP"/>
    </source>
</evidence>
<feature type="chain" id="PRO_5045756793" description="DUF5067 domain-containing protein" evidence="2">
    <location>
        <begin position="26"/>
        <end position="212"/>
    </location>
</feature>
<feature type="region of interest" description="Disordered" evidence="1">
    <location>
        <begin position="29"/>
        <end position="48"/>
    </location>
</feature>
<reference evidence="3 4" key="1">
    <citation type="submission" date="2020-12" db="EMBL/GenBank/DDBJ databases">
        <title>Vagococcus allomyrinae sp. nov. and Enterococcus lavae sp. nov., isolated from the larvae of Allomyrina dichotoma.</title>
        <authorList>
            <person name="Lee S.D."/>
        </authorList>
    </citation>
    <scope>NUCLEOTIDE SEQUENCE [LARGE SCALE GENOMIC DNA]</scope>
    <source>
        <strain evidence="3 4">BWM-S5</strain>
    </source>
</reference>
<feature type="compositionally biased region" description="Low complexity" evidence="1">
    <location>
        <begin position="30"/>
        <end position="48"/>
    </location>
</feature>
<evidence type="ECO:0000313" key="4">
    <source>
        <dbReference type="Proteomes" id="UP000673375"/>
    </source>
</evidence>
<evidence type="ECO:0008006" key="5">
    <source>
        <dbReference type="Google" id="ProtNLM"/>
    </source>
</evidence>